<comment type="similarity">
    <text evidence="2 7">Belongs to the DedA family.</text>
</comment>
<dbReference type="PANTHER" id="PTHR30353">
    <property type="entry name" value="INNER MEMBRANE PROTEIN DEDA-RELATED"/>
    <property type="match status" value="1"/>
</dbReference>
<feature type="domain" description="VTT" evidence="9">
    <location>
        <begin position="33"/>
        <end position="158"/>
    </location>
</feature>
<proteinExistence type="inferred from homology"/>
<dbReference type="AlphaFoldDB" id="A0A9Q9I8K5"/>
<dbReference type="GO" id="GO:0005886">
    <property type="term" value="C:plasma membrane"/>
    <property type="evidence" value="ECO:0007669"/>
    <property type="project" value="UniProtKB-SubCell"/>
</dbReference>
<feature type="transmembrane region" description="Helical" evidence="7">
    <location>
        <begin position="167"/>
        <end position="189"/>
    </location>
</feature>
<evidence type="ECO:0000256" key="7">
    <source>
        <dbReference type="RuleBase" id="RU367016"/>
    </source>
</evidence>
<dbReference type="KEGG" id="daur:Daura_26425"/>
<dbReference type="InterPro" id="IPR032816">
    <property type="entry name" value="VTT_dom"/>
</dbReference>
<keyword evidence="6 7" id="KW-0472">Membrane</keyword>
<feature type="transmembrane region" description="Helical" evidence="7">
    <location>
        <begin position="12"/>
        <end position="45"/>
    </location>
</feature>
<feature type="compositionally biased region" description="Low complexity" evidence="8">
    <location>
        <begin position="200"/>
        <end position="210"/>
    </location>
</feature>
<organism evidence="10 11">
    <name type="scientific">Dactylosporangium aurantiacum</name>
    <dbReference type="NCBI Taxonomy" id="35754"/>
    <lineage>
        <taxon>Bacteria</taxon>
        <taxon>Bacillati</taxon>
        <taxon>Actinomycetota</taxon>
        <taxon>Actinomycetes</taxon>
        <taxon>Micromonosporales</taxon>
        <taxon>Micromonosporaceae</taxon>
        <taxon>Dactylosporangium</taxon>
    </lineage>
</organism>
<feature type="compositionally biased region" description="Basic residues" evidence="8">
    <location>
        <begin position="223"/>
        <end position="235"/>
    </location>
</feature>
<accession>A0A9Q9I8K5</accession>
<reference evidence="10" key="1">
    <citation type="submission" date="2021-04" db="EMBL/GenBank/DDBJ databases">
        <title>Dactylosporangium aurantiacum NRRL B-8018 full assembly.</title>
        <authorList>
            <person name="Hartkoorn R.C."/>
            <person name="Beaudoing E."/>
            <person name="Hot D."/>
        </authorList>
    </citation>
    <scope>NUCLEOTIDE SEQUENCE</scope>
    <source>
        <strain evidence="10">NRRL B-8018</strain>
    </source>
</reference>
<feature type="transmembrane region" description="Helical" evidence="7">
    <location>
        <begin position="143"/>
        <end position="161"/>
    </location>
</feature>
<dbReference type="Pfam" id="PF09335">
    <property type="entry name" value="VTT_dom"/>
    <property type="match status" value="1"/>
</dbReference>
<feature type="region of interest" description="Disordered" evidence="8">
    <location>
        <begin position="196"/>
        <end position="246"/>
    </location>
</feature>
<name>A0A9Q9I8K5_9ACTN</name>
<evidence type="ECO:0000256" key="4">
    <source>
        <dbReference type="ARBA" id="ARBA00022692"/>
    </source>
</evidence>
<keyword evidence="5 7" id="KW-1133">Transmembrane helix</keyword>
<evidence type="ECO:0000256" key="3">
    <source>
        <dbReference type="ARBA" id="ARBA00022475"/>
    </source>
</evidence>
<dbReference type="EMBL" id="CP073767">
    <property type="protein sequence ID" value="UWZ50376.1"/>
    <property type="molecule type" value="Genomic_DNA"/>
</dbReference>
<keyword evidence="4 7" id="KW-0812">Transmembrane</keyword>
<evidence type="ECO:0000313" key="11">
    <source>
        <dbReference type="Proteomes" id="UP001058003"/>
    </source>
</evidence>
<comment type="subcellular location">
    <subcellularLocation>
        <location evidence="1 7">Cell membrane</location>
        <topology evidence="1 7">Multi-pass membrane protein</topology>
    </subcellularLocation>
</comment>
<evidence type="ECO:0000256" key="8">
    <source>
        <dbReference type="SAM" id="MobiDB-lite"/>
    </source>
</evidence>
<evidence type="ECO:0000256" key="2">
    <source>
        <dbReference type="ARBA" id="ARBA00010792"/>
    </source>
</evidence>
<evidence type="ECO:0000256" key="5">
    <source>
        <dbReference type="ARBA" id="ARBA00022989"/>
    </source>
</evidence>
<feature type="transmembrane region" description="Helical" evidence="7">
    <location>
        <begin position="51"/>
        <end position="71"/>
    </location>
</feature>
<evidence type="ECO:0000256" key="6">
    <source>
        <dbReference type="ARBA" id="ARBA00023136"/>
    </source>
</evidence>
<dbReference type="Proteomes" id="UP001058003">
    <property type="component" value="Chromosome"/>
</dbReference>
<dbReference type="PANTHER" id="PTHR30353:SF0">
    <property type="entry name" value="TRANSMEMBRANE PROTEIN"/>
    <property type="match status" value="1"/>
</dbReference>
<evidence type="ECO:0000256" key="1">
    <source>
        <dbReference type="ARBA" id="ARBA00004651"/>
    </source>
</evidence>
<evidence type="ECO:0000313" key="10">
    <source>
        <dbReference type="EMBL" id="UWZ50376.1"/>
    </source>
</evidence>
<keyword evidence="11" id="KW-1185">Reference proteome</keyword>
<protein>
    <submittedName>
        <fullName evidence="10">DedA family protein</fullName>
    </submittedName>
</protein>
<evidence type="ECO:0000259" key="9">
    <source>
        <dbReference type="Pfam" id="PF09335"/>
    </source>
</evidence>
<keyword evidence="3 7" id="KW-1003">Cell membrane</keyword>
<dbReference type="RefSeq" id="WP_211273817.1">
    <property type="nucleotide sequence ID" value="NZ_CP073767.1"/>
</dbReference>
<dbReference type="InterPro" id="IPR032818">
    <property type="entry name" value="DedA-like"/>
</dbReference>
<sequence>MTATLAQVPPAAAYLIVVAAVLAESVLLIGAFVPSFTVLMAAGALARAGHLHLGLVILTAAGAVAAGDLLGQRTGRALGARLRTGRLGRRLPAAAWRRADTLMDRRGGQAVFIARFLPVLRTLVPHLAGATGLPYRRIAAHSLAAAPLWATIEAGIGYAATASLQHAVSLGAPALAVTAVAVIAAPVAWKKLRQRRRRAPLPVRARPASRCARPGKAVTRAGGRPRRSRSPRRSPRPAGPWSRSAR</sequence>
<gene>
    <name evidence="10" type="ORF">Daura_26425</name>
</gene>